<feature type="transmembrane region" description="Helical" evidence="17">
    <location>
        <begin position="322"/>
        <end position="345"/>
    </location>
</feature>
<evidence type="ECO:0000256" key="4">
    <source>
        <dbReference type="ARBA" id="ARBA00022449"/>
    </source>
</evidence>
<dbReference type="InterPro" id="IPR004837">
    <property type="entry name" value="NaCa_Exmemb"/>
</dbReference>
<keyword evidence="14" id="KW-0406">Ion transport</keyword>
<comment type="caution">
    <text evidence="20">The sequence shown here is derived from an EMBL/GenBank/DDBJ whole genome shotgun (WGS) entry which is preliminary data.</text>
</comment>
<dbReference type="PANTHER" id="PTHR10846">
    <property type="entry name" value="SODIUM/POTASSIUM/CALCIUM EXCHANGER"/>
    <property type="match status" value="1"/>
</dbReference>
<keyword evidence="5" id="KW-0633">Potassium transport</keyword>
<feature type="domain" description="Sodium/calcium exchanger membrane region" evidence="19">
    <location>
        <begin position="324"/>
        <end position="476"/>
    </location>
</feature>
<dbReference type="GO" id="GO:0005262">
    <property type="term" value="F:calcium channel activity"/>
    <property type="evidence" value="ECO:0007669"/>
    <property type="project" value="TreeGrafter"/>
</dbReference>
<feature type="domain" description="Sodium/calcium exchanger membrane region" evidence="19">
    <location>
        <begin position="82"/>
        <end position="224"/>
    </location>
</feature>
<evidence type="ECO:0000256" key="18">
    <source>
        <dbReference type="SAM" id="SignalP"/>
    </source>
</evidence>
<protein>
    <recommendedName>
        <fullName evidence="19">Sodium/calcium exchanger membrane region domain-containing protein</fullName>
    </recommendedName>
</protein>
<keyword evidence="9" id="KW-0106">Calcium</keyword>
<keyword evidence="10" id="KW-0769">Symport</keyword>
<evidence type="ECO:0000256" key="9">
    <source>
        <dbReference type="ARBA" id="ARBA00022837"/>
    </source>
</evidence>
<keyword evidence="3" id="KW-0813">Transport</keyword>
<feature type="chain" id="PRO_5043721863" description="Sodium/calcium exchanger membrane region domain-containing protein" evidence="18">
    <location>
        <begin position="37"/>
        <end position="480"/>
    </location>
</feature>
<evidence type="ECO:0000256" key="15">
    <source>
        <dbReference type="ARBA" id="ARBA00023136"/>
    </source>
</evidence>
<sequence>MLVDDTAFVRSVMFLDRRKTILFTFVLALSVLKTDANDLVNYDNETSVATENATHAAASESEFPEDLFTEEQRKQGAIVLHVILALYCFAAIATVCTEYFLPTIRCICQDLKISDDVAAATFMSTATASPELFTNIIGTFITKSDIGVGHVLGNAYYDMFFVAAVGGLAAKKDVLLDWWPITRDCCIYLIVALTLTGIIWDGIVTTGETLILLSLYVCYFIIMFCNRRIIRFCREKFNIEMNDPVEDEEPKDYAINSRTIKEKNNLEVMDVLNPLAPPIPAPKPLKERRKWWRTARNILLQPLFILMSLSIPDVRKDKVRKFYPVTFVMCVVWIGMSTYFGTWMISTIGETIGVPDSVMGMVFMAAGGSVVEVYAVFYKVRRGECSIGLSNSMGCNSLDVTLCMALPWFVRCLIPQGETGISHVLIKSPGIRFNCSLLVISVVVLFAMLCCRRFKLNRISGAVSLVIYIAVLSIAIAMET</sequence>
<keyword evidence="8 18" id="KW-0732">Signal</keyword>
<accession>A0AAW2I9L6</accession>
<gene>
    <name evidence="20" type="ORF">PYX00_000539</name>
</gene>
<dbReference type="EMBL" id="JARGDH010000001">
    <property type="protein sequence ID" value="KAL0278850.1"/>
    <property type="molecule type" value="Genomic_DNA"/>
</dbReference>
<evidence type="ECO:0000259" key="19">
    <source>
        <dbReference type="Pfam" id="PF01699"/>
    </source>
</evidence>
<feature type="transmembrane region" description="Helical" evidence="17">
    <location>
        <begin position="461"/>
        <end position="478"/>
    </location>
</feature>
<evidence type="ECO:0000256" key="17">
    <source>
        <dbReference type="SAM" id="Phobius"/>
    </source>
</evidence>
<dbReference type="Pfam" id="PF01699">
    <property type="entry name" value="Na_Ca_ex"/>
    <property type="match status" value="2"/>
</dbReference>
<dbReference type="GO" id="GO:0008273">
    <property type="term" value="F:calcium, potassium:sodium antiporter activity"/>
    <property type="evidence" value="ECO:0007669"/>
    <property type="project" value="TreeGrafter"/>
</dbReference>
<keyword evidence="11" id="KW-0630">Potassium</keyword>
<keyword evidence="4" id="KW-0050">Antiport</keyword>
<reference evidence="20" key="1">
    <citation type="journal article" date="2024" name="Gigascience">
        <title>Chromosome-level genome of the poultry shaft louse Menopon gallinae provides insight into the host-switching and adaptive evolution of parasitic lice.</title>
        <authorList>
            <person name="Xu Y."/>
            <person name="Ma L."/>
            <person name="Liu S."/>
            <person name="Liang Y."/>
            <person name="Liu Q."/>
            <person name="He Z."/>
            <person name="Tian L."/>
            <person name="Duan Y."/>
            <person name="Cai W."/>
            <person name="Li H."/>
            <person name="Song F."/>
        </authorList>
    </citation>
    <scope>NUCLEOTIDE SEQUENCE</scope>
    <source>
        <strain evidence="20">Cailab_2023a</strain>
    </source>
</reference>
<feature type="transmembrane region" description="Helical" evidence="17">
    <location>
        <begin position="389"/>
        <end position="410"/>
    </location>
</feature>
<feature type="transmembrane region" description="Helical" evidence="17">
    <location>
        <begin position="357"/>
        <end position="377"/>
    </location>
</feature>
<evidence type="ECO:0000256" key="1">
    <source>
        <dbReference type="ARBA" id="ARBA00004141"/>
    </source>
</evidence>
<dbReference type="AlphaFoldDB" id="A0AAW2I9L6"/>
<dbReference type="FunFam" id="1.20.1420.30:FF:000009">
    <property type="entry name" value="sodium/potassium/calcium exchanger 5 isoform X2"/>
    <property type="match status" value="1"/>
</dbReference>
<evidence type="ECO:0000256" key="13">
    <source>
        <dbReference type="ARBA" id="ARBA00023053"/>
    </source>
</evidence>
<feature type="signal peptide" evidence="18">
    <location>
        <begin position="1"/>
        <end position="36"/>
    </location>
</feature>
<keyword evidence="7 17" id="KW-0812">Transmembrane</keyword>
<dbReference type="PANTHER" id="PTHR10846:SF2">
    <property type="entry name" value="RE48874P"/>
    <property type="match status" value="1"/>
</dbReference>
<name>A0AAW2I9L6_9NEOP</name>
<evidence type="ECO:0000256" key="11">
    <source>
        <dbReference type="ARBA" id="ARBA00022958"/>
    </source>
</evidence>
<evidence type="ECO:0000256" key="8">
    <source>
        <dbReference type="ARBA" id="ARBA00022729"/>
    </source>
</evidence>
<evidence type="ECO:0000313" key="20">
    <source>
        <dbReference type="EMBL" id="KAL0278850.1"/>
    </source>
</evidence>
<dbReference type="InterPro" id="IPR004481">
    <property type="entry name" value="K/Na/Ca-exchanger"/>
</dbReference>
<evidence type="ECO:0000256" key="6">
    <source>
        <dbReference type="ARBA" id="ARBA00022568"/>
    </source>
</evidence>
<dbReference type="GO" id="GO:0005886">
    <property type="term" value="C:plasma membrane"/>
    <property type="evidence" value="ECO:0007669"/>
    <property type="project" value="TreeGrafter"/>
</dbReference>
<organism evidence="20">
    <name type="scientific">Menopon gallinae</name>
    <name type="common">poultry shaft louse</name>
    <dbReference type="NCBI Taxonomy" id="328185"/>
    <lineage>
        <taxon>Eukaryota</taxon>
        <taxon>Metazoa</taxon>
        <taxon>Ecdysozoa</taxon>
        <taxon>Arthropoda</taxon>
        <taxon>Hexapoda</taxon>
        <taxon>Insecta</taxon>
        <taxon>Pterygota</taxon>
        <taxon>Neoptera</taxon>
        <taxon>Paraneoptera</taxon>
        <taxon>Psocodea</taxon>
        <taxon>Troctomorpha</taxon>
        <taxon>Phthiraptera</taxon>
        <taxon>Amblycera</taxon>
        <taxon>Menoponidae</taxon>
        <taxon>Menopon</taxon>
    </lineage>
</organism>
<feature type="transmembrane region" description="Helical" evidence="17">
    <location>
        <begin position="430"/>
        <end position="449"/>
    </location>
</feature>
<keyword evidence="6" id="KW-0109">Calcium transport</keyword>
<evidence type="ECO:0000256" key="7">
    <source>
        <dbReference type="ARBA" id="ARBA00022692"/>
    </source>
</evidence>
<keyword evidence="16" id="KW-0739">Sodium transport</keyword>
<evidence type="ECO:0000256" key="3">
    <source>
        <dbReference type="ARBA" id="ARBA00022448"/>
    </source>
</evidence>
<evidence type="ECO:0000256" key="2">
    <source>
        <dbReference type="ARBA" id="ARBA00005364"/>
    </source>
</evidence>
<keyword evidence="15 17" id="KW-0472">Membrane</keyword>
<evidence type="ECO:0000256" key="10">
    <source>
        <dbReference type="ARBA" id="ARBA00022847"/>
    </source>
</evidence>
<dbReference type="Gene3D" id="1.20.1420.30">
    <property type="entry name" value="NCX, central ion-binding region"/>
    <property type="match status" value="2"/>
</dbReference>
<dbReference type="InterPro" id="IPR044880">
    <property type="entry name" value="NCX_ion-bd_dom_sf"/>
</dbReference>
<comment type="subcellular location">
    <subcellularLocation>
        <location evidence="1">Membrane</location>
        <topology evidence="1">Multi-pass membrane protein</topology>
    </subcellularLocation>
</comment>
<dbReference type="GO" id="GO:0006874">
    <property type="term" value="P:intracellular calcium ion homeostasis"/>
    <property type="evidence" value="ECO:0007669"/>
    <property type="project" value="TreeGrafter"/>
</dbReference>
<evidence type="ECO:0000256" key="14">
    <source>
        <dbReference type="ARBA" id="ARBA00023065"/>
    </source>
</evidence>
<evidence type="ECO:0000256" key="12">
    <source>
        <dbReference type="ARBA" id="ARBA00022989"/>
    </source>
</evidence>
<evidence type="ECO:0000256" key="5">
    <source>
        <dbReference type="ARBA" id="ARBA00022538"/>
    </source>
</evidence>
<proteinExistence type="inferred from homology"/>
<keyword evidence="12 17" id="KW-1133">Transmembrane helix</keyword>
<keyword evidence="13" id="KW-0915">Sodium</keyword>
<feature type="transmembrane region" description="Helical" evidence="17">
    <location>
        <begin position="78"/>
        <end position="101"/>
    </location>
</feature>
<comment type="similarity">
    <text evidence="2">Belongs to the Ca(2+):cation antiporter (CaCA) (TC 2.A.19) family. SLC24A subfamily.</text>
</comment>
<feature type="transmembrane region" description="Helical" evidence="17">
    <location>
        <begin position="209"/>
        <end position="226"/>
    </location>
</feature>
<dbReference type="GO" id="GO:0015293">
    <property type="term" value="F:symporter activity"/>
    <property type="evidence" value="ECO:0007669"/>
    <property type="project" value="UniProtKB-KW"/>
</dbReference>
<evidence type="ECO:0000256" key="16">
    <source>
        <dbReference type="ARBA" id="ARBA00023201"/>
    </source>
</evidence>